<feature type="transmembrane region" description="Helical" evidence="6">
    <location>
        <begin position="94"/>
        <end position="113"/>
    </location>
</feature>
<reference evidence="7 8" key="1">
    <citation type="submission" date="2015-09" db="EMBL/GenBank/DDBJ databases">
        <authorList>
            <consortium name="Pathogen Informatics"/>
        </authorList>
    </citation>
    <scope>NUCLEOTIDE SEQUENCE [LARGE SCALE GENOMIC DNA]</scope>
    <source>
        <strain evidence="7 8">2789STDY5834939</strain>
    </source>
</reference>
<sequence>MKWNINKLPARTKDWILTGMFAMIICLLPLIFSSDYVIHIGCMIGINILLALGMHFVTGLAGQINMGQYGFYCIGAYAGALLTTKGGLGFVPSLIVTIAISAAFGMLVGIPALKVEGPYLSLCTIGFAESVRLIINSAGWSNKSNGIMRIPKLEIFGWTMQTKTMSYFFIFVFVLIGLIIVTNFVNSNYGRRFSAIKDDPLAASVMGVNVRKVKIMAFVLCAIFAGVAGCLYANYAGYIHPTTFVQALQTNFLLMIVLGGLGSTWGSVLGATLITVVYEYTRVYAEYQKIAFGVVMILTVLFLQRGIVGTIRYHKQQKMIRDQHAGGKNDGKEAAV</sequence>
<dbReference type="PANTHER" id="PTHR30482:SF10">
    <property type="entry name" value="HIGH-AFFINITY BRANCHED-CHAIN AMINO ACID TRANSPORT PROTEIN BRAE"/>
    <property type="match status" value="1"/>
</dbReference>
<dbReference type="OrthoDB" id="9789927at2"/>
<evidence type="ECO:0000313" key="8">
    <source>
        <dbReference type="Proteomes" id="UP000095765"/>
    </source>
</evidence>
<keyword evidence="4 6" id="KW-1133">Transmembrane helix</keyword>
<feature type="transmembrane region" description="Helical" evidence="6">
    <location>
        <begin position="167"/>
        <end position="185"/>
    </location>
</feature>
<evidence type="ECO:0000256" key="1">
    <source>
        <dbReference type="ARBA" id="ARBA00004651"/>
    </source>
</evidence>
<dbReference type="PANTHER" id="PTHR30482">
    <property type="entry name" value="HIGH-AFFINITY BRANCHED-CHAIN AMINO ACID TRANSPORT SYSTEM PERMEASE"/>
    <property type="match status" value="1"/>
</dbReference>
<feature type="transmembrane region" description="Helical" evidence="6">
    <location>
        <begin position="215"/>
        <end position="240"/>
    </location>
</feature>
<dbReference type="RefSeq" id="WP_055245972.1">
    <property type="nucleotide sequence ID" value="NZ_CABIWA010000023.1"/>
</dbReference>
<feature type="transmembrane region" description="Helical" evidence="6">
    <location>
        <begin position="290"/>
        <end position="311"/>
    </location>
</feature>
<feature type="transmembrane region" description="Helical" evidence="6">
    <location>
        <begin position="38"/>
        <end position="57"/>
    </location>
</feature>
<evidence type="ECO:0000256" key="6">
    <source>
        <dbReference type="SAM" id="Phobius"/>
    </source>
</evidence>
<dbReference type="EMBL" id="CZBE01000029">
    <property type="protein sequence ID" value="CUQ14314.1"/>
    <property type="molecule type" value="Genomic_DNA"/>
</dbReference>
<dbReference type="GO" id="GO:0005886">
    <property type="term" value="C:plasma membrane"/>
    <property type="evidence" value="ECO:0007669"/>
    <property type="project" value="UniProtKB-SubCell"/>
</dbReference>
<keyword evidence="3 6" id="KW-0812">Transmembrane</keyword>
<dbReference type="Proteomes" id="UP000095765">
    <property type="component" value="Unassembled WGS sequence"/>
</dbReference>
<accession>A0A174TVK3</accession>
<evidence type="ECO:0000313" key="7">
    <source>
        <dbReference type="EMBL" id="CUQ14314.1"/>
    </source>
</evidence>
<dbReference type="Pfam" id="PF02653">
    <property type="entry name" value="BPD_transp_2"/>
    <property type="match status" value="1"/>
</dbReference>
<keyword evidence="5 6" id="KW-0472">Membrane</keyword>
<evidence type="ECO:0000256" key="5">
    <source>
        <dbReference type="ARBA" id="ARBA00023136"/>
    </source>
</evidence>
<feature type="transmembrane region" description="Helical" evidence="6">
    <location>
        <begin position="252"/>
        <end position="278"/>
    </location>
</feature>
<evidence type="ECO:0000256" key="3">
    <source>
        <dbReference type="ARBA" id="ARBA00022692"/>
    </source>
</evidence>
<proteinExistence type="predicted"/>
<dbReference type="GO" id="GO:0015658">
    <property type="term" value="F:branched-chain amino acid transmembrane transporter activity"/>
    <property type="evidence" value="ECO:0007669"/>
    <property type="project" value="InterPro"/>
</dbReference>
<name>A0A174TVK3_9FIRM</name>
<protein>
    <submittedName>
        <fullName evidence="7">LIV-I protein H</fullName>
    </submittedName>
</protein>
<dbReference type="AlphaFoldDB" id="A0A174TVK3"/>
<dbReference type="CDD" id="cd06581">
    <property type="entry name" value="TM_PBP1_LivM_like"/>
    <property type="match status" value="1"/>
</dbReference>
<organism evidence="7 8">
    <name type="scientific">Anaerotruncus colihominis</name>
    <dbReference type="NCBI Taxonomy" id="169435"/>
    <lineage>
        <taxon>Bacteria</taxon>
        <taxon>Bacillati</taxon>
        <taxon>Bacillota</taxon>
        <taxon>Clostridia</taxon>
        <taxon>Eubacteriales</taxon>
        <taxon>Oscillospiraceae</taxon>
        <taxon>Anaerotruncus</taxon>
    </lineage>
</organism>
<evidence type="ECO:0000256" key="4">
    <source>
        <dbReference type="ARBA" id="ARBA00022989"/>
    </source>
</evidence>
<feature type="transmembrane region" description="Helical" evidence="6">
    <location>
        <begin position="12"/>
        <end position="32"/>
    </location>
</feature>
<gene>
    <name evidence="7" type="primary">livH_8</name>
    <name evidence="7" type="ORF">ERS852551_03295</name>
</gene>
<evidence type="ECO:0000256" key="2">
    <source>
        <dbReference type="ARBA" id="ARBA00022475"/>
    </source>
</evidence>
<keyword evidence="2" id="KW-1003">Cell membrane</keyword>
<comment type="subcellular location">
    <subcellularLocation>
        <location evidence="1">Cell membrane</location>
        <topology evidence="1">Multi-pass membrane protein</topology>
    </subcellularLocation>
</comment>
<dbReference type="InterPro" id="IPR043428">
    <property type="entry name" value="LivM-like"/>
</dbReference>
<dbReference type="InterPro" id="IPR001851">
    <property type="entry name" value="ABC_transp_permease"/>
</dbReference>
<feature type="transmembrane region" description="Helical" evidence="6">
    <location>
        <begin position="69"/>
        <end position="88"/>
    </location>
</feature>